<keyword evidence="4" id="KW-1185">Reference proteome</keyword>
<dbReference type="Proteomes" id="UP001596135">
    <property type="component" value="Unassembled WGS sequence"/>
</dbReference>
<evidence type="ECO:0008006" key="5">
    <source>
        <dbReference type="Google" id="ProtNLM"/>
    </source>
</evidence>
<feature type="compositionally biased region" description="Low complexity" evidence="1">
    <location>
        <begin position="31"/>
        <end position="62"/>
    </location>
</feature>
<proteinExistence type="predicted"/>
<evidence type="ECO:0000256" key="1">
    <source>
        <dbReference type="SAM" id="MobiDB-lite"/>
    </source>
</evidence>
<keyword evidence="2" id="KW-0732">Signal</keyword>
<organism evidence="3 4">
    <name type="scientific">Nocardioides hankookensis</name>
    <dbReference type="NCBI Taxonomy" id="443157"/>
    <lineage>
        <taxon>Bacteria</taxon>
        <taxon>Bacillati</taxon>
        <taxon>Actinomycetota</taxon>
        <taxon>Actinomycetes</taxon>
        <taxon>Propionibacteriales</taxon>
        <taxon>Nocardioidaceae</taxon>
        <taxon>Nocardioides</taxon>
    </lineage>
</organism>
<evidence type="ECO:0000256" key="2">
    <source>
        <dbReference type="SAM" id="SignalP"/>
    </source>
</evidence>
<dbReference type="RefSeq" id="WP_379159824.1">
    <property type="nucleotide sequence ID" value="NZ_JBHSRJ010000009.1"/>
</dbReference>
<dbReference type="EMBL" id="JBHSRJ010000009">
    <property type="protein sequence ID" value="MFC6045862.1"/>
    <property type="molecule type" value="Genomic_DNA"/>
</dbReference>
<reference evidence="4" key="1">
    <citation type="journal article" date="2019" name="Int. J. Syst. Evol. Microbiol.">
        <title>The Global Catalogue of Microorganisms (GCM) 10K type strain sequencing project: providing services to taxonomists for standard genome sequencing and annotation.</title>
        <authorList>
            <consortium name="The Broad Institute Genomics Platform"/>
            <consortium name="The Broad Institute Genome Sequencing Center for Infectious Disease"/>
            <person name="Wu L."/>
            <person name="Ma J."/>
        </authorList>
    </citation>
    <scope>NUCLEOTIDE SEQUENCE [LARGE SCALE GENOMIC DNA]</scope>
    <source>
        <strain evidence="4">CCUG 54522</strain>
    </source>
</reference>
<name>A0ABW1LRU7_9ACTN</name>
<sequence length="198" mass="21154">MSRPRAVVAIAVLGLTLALAGCNDDDPGTKADPTTSPSASSSGDSTSASPSDDASPSVAPATGPQLKMPNATMNAPEGYKRTKKIVDFSVDASSPDFTSSVTLMALEYAGPTLPLDLMYDAVKDSYEKKGYKRLPDQEIDGVTFYHISGKRDRYAVEDVFAVRDNGYETTIRYALDPKIPAAEREQLIAEGLASFKFS</sequence>
<feature type="chain" id="PRO_5045967848" description="Lipoprotein" evidence="2">
    <location>
        <begin position="21"/>
        <end position="198"/>
    </location>
</feature>
<gene>
    <name evidence="3" type="ORF">ACFPYL_22460</name>
</gene>
<feature type="signal peptide" evidence="2">
    <location>
        <begin position="1"/>
        <end position="20"/>
    </location>
</feature>
<evidence type="ECO:0000313" key="3">
    <source>
        <dbReference type="EMBL" id="MFC6045862.1"/>
    </source>
</evidence>
<evidence type="ECO:0000313" key="4">
    <source>
        <dbReference type="Proteomes" id="UP001596135"/>
    </source>
</evidence>
<accession>A0ABW1LRU7</accession>
<feature type="region of interest" description="Disordered" evidence="1">
    <location>
        <begin position="22"/>
        <end position="76"/>
    </location>
</feature>
<protein>
    <recommendedName>
        <fullName evidence="5">Lipoprotein</fullName>
    </recommendedName>
</protein>
<dbReference type="PROSITE" id="PS51257">
    <property type="entry name" value="PROKAR_LIPOPROTEIN"/>
    <property type="match status" value="1"/>
</dbReference>
<comment type="caution">
    <text evidence="3">The sequence shown here is derived from an EMBL/GenBank/DDBJ whole genome shotgun (WGS) entry which is preliminary data.</text>
</comment>